<reference evidence="5" key="1">
    <citation type="submission" date="2021-01" db="EMBL/GenBank/DDBJ databases">
        <authorList>
            <person name="Corre E."/>
            <person name="Pelletier E."/>
            <person name="Niang G."/>
            <person name="Scheremetjew M."/>
            <person name="Finn R."/>
            <person name="Kale V."/>
            <person name="Holt S."/>
            <person name="Cochrane G."/>
            <person name="Meng A."/>
            <person name="Brown T."/>
            <person name="Cohen L."/>
        </authorList>
    </citation>
    <scope>NUCLEOTIDE SEQUENCE</scope>
    <source>
        <strain evidence="5">CCMP3107</strain>
    </source>
</reference>
<organism evidence="5">
    <name type="scientific">Heterosigma akashiwo</name>
    <name type="common">Chromophytic alga</name>
    <name type="synonym">Heterosigma carterae</name>
    <dbReference type="NCBI Taxonomy" id="2829"/>
    <lineage>
        <taxon>Eukaryota</taxon>
        <taxon>Sar</taxon>
        <taxon>Stramenopiles</taxon>
        <taxon>Ochrophyta</taxon>
        <taxon>Raphidophyceae</taxon>
        <taxon>Chattonellales</taxon>
        <taxon>Chattonellaceae</taxon>
        <taxon>Heterosigma</taxon>
    </lineage>
</organism>
<proteinExistence type="predicted"/>
<dbReference type="InterPro" id="IPR000504">
    <property type="entry name" value="RRM_dom"/>
</dbReference>
<dbReference type="InterPro" id="IPR035979">
    <property type="entry name" value="RBD_domain_sf"/>
</dbReference>
<dbReference type="EMBL" id="HBIU01003408">
    <property type="protein sequence ID" value="CAE0622479.1"/>
    <property type="molecule type" value="Transcribed_RNA"/>
</dbReference>
<evidence type="ECO:0000256" key="1">
    <source>
        <dbReference type="ARBA" id="ARBA00022884"/>
    </source>
</evidence>
<accession>A0A7S3XLQ0</accession>
<feature type="region of interest" description="Disordered" evidence="3">
    <location>
        <begin position="18"/>
        <end position="43"/>
    </location>
</feature>
<dbReference type="SUPFAM" id="SSF54928">
    <property type="entry name" value="RNA-binding domain, RBD"/>
    <property type="match status" value="1"/>
</dbReference>
<evidence type="ECO:0000256" key="3">
    <source>
        <dbReference type="SAM" id="MobiDB-lite"/>
    </source>
</evidence>
<evidence type="ECO:0000259" key="4">
    <source>
        <dbReference type="PROSITE" id="PS50102"/>
    </source>
</evidence>
<dbReference type="InterPro" id="IPR012677">
    <property type="entry name" value="Nucleotide-bd_a/b_plait_sf"/>
</dbReference>
<protein>
    <recommendedName>
        <fullName evidence="4">RRM domain-containing protein</fullName>
    </recommendedName>
</protein>
<evidence type="ECO:0000256" key="2">
    <source>
        <dbReference type="PROSITE-ProRule" id="PRU00176"/>
    </source>
</evidence>
<dbReference type="PANTHER" id="PTHR48025">
    <property type="entry name" value="OS02G0815200 PROTEIN"/>
    <property type="match status" value="1"/>
</dbReference>
<keyword evidence="1 2" id="KW-0694">RNA-binding</keyword>
<evidence type="ECO:0000313" key="5">
    <source>
        <dbReference type="EMBL" id="CAE0622479.1"/>
    </source>
</evidence>
<dbReference type="SMART" id="SM00360">
    <property type="entry name" value="RRM"/>
    <property type="match status" value="1"/>
</dbReference>
<dbReference type="AlphaFoldDB" id="A0A7S3XLQ0"/>
<sequence>MHSKMSAISAPFFSAIGWKNPTQAPQRSPPPPSSFPSLPRPPGPRNVLFVGNLSWDTDDTALLAHFQGAAAPPQAAEVQVSATGRSKGWGLVTFAAAEDAQAAADALNRSELDGRQINVRMDRK</sequence>
<dbReference type="PROSITE" id="PS50102">
    <property type="entry name" value="RRM"/>
    <property type="match status" value="1"/>
</dbReference>
<dbReference type="GO" id="GO:0003729">
    <property type="term" value="F:mRNA binding"/>
    <property type="evidence" value="ECO:0007669"/>
    <property type="project" value="TreeGrafter"/>
</dbReference>
<feature type="compositionally biased region" description="Pro residues" evidence="3">
    <location>
        <begin position="27"/>
        <end position="43"/>
    </location>
</feature>
<dbReference type="InterPro" id="IPR050502">
    <property type="entry name" value="Euk_RNA-bind_prot"/>
</dbReference>
<dbReference type="PANTHER" id="PTHR48025:SF1">
    <property type="entry name" value="RRM DOMAIN-CONTAINING PROTEIN"/>
    <property type="match status" value="1"/>
</dbReference>
<dbReference type="Gene3D" id="3.30.70.330">
    <property type="match status" value="1"/>
</dbReference>
<name>A0A7S3XLQ0_HETAK</name>
<dbReference type="Pfam" id="PF00076">
    <property type="entry name" value="RRM_1"/>
    <property type="match status" value="1"/>
</dbReference>
<gene>
    <name evidence="5" type="ORF">HAKA00212_LOCUS1218</name>
</gene>
<feature type="domain" description="RRM" evidence="4">
    <location>
        <begin position="46"/>
        <end position="124"/>
    </location>
</feature>